<proteinExistence type="predicted"/>
<comment type="caution">
    <text evidence="2">The sequence shown here is derived from an EMBL/GenBank/DDBJ whole genome shotgun (WGS) entry which is preliminary data.</text>
</comment>
<sequence length="99" mass="11332">MRSRVYRATGQHEDLLTRVRKRKLKRHGHVTKSQGLAKTILQGKVQGMYPCTEEPHSSSTLALYSLTAINSTGKLRRHSATRHDGLQLYKQESRSDYSH</sequence>
<evidence type="ECO:0000313" key="2">
    <source>
        <dbReference type="EMBL" id="GFN87700.1"/>
    </source>
</evidence>
<dbReference type="Proteomes" id="UP000735302">
    <property type="component" value="Unassembled WGS sequence"/>
</dbReference>
<name>A0AAV3YZE0_9GAST</name>
<protein>
    <submittedName>
        <fullName evidence="2">Uncharacterized protein</fullName>
    </submittedName>
</protein>
<keyword evidence="3" id="KW-1185">Reference proteome</keyword>
<feature type="compositionally biased region" description="Basic and acidic residues" evidence="1">
    <location>
        <begin position="81"/>
        <end position="99"/>
    </location>
</feature>
<dbReference type="AlphaFoldDB" id="A0AAV3YZE0"/>
<organism evidence="2 3">
    <name type="scientific">Plakobranchus ocellatus</name>
    <dbReference type="NCBI Taxonomy" id="259542"/>
    <lineage>
        <taxon>Eukaryota</taxon>
        <taxon>Metazoa</taxon>
        <taxon>Spiralia</taxon>
        <taxon>Lophotrochozoa</taxon>
        <taxon>Mollusca</taxon>
        <taxon>Gastropoda</taxon>
        <taxon>Heterobranchia</taxon>
        <taxon>Euthyneura</taxon>
        <taxon>Panpulmonata</taxon>
        <taxon>Sacoglossa</taxon>
        <taxon>Placobranchoidea</taxon>
        <taxon>Plakobranchidae</taxon>
        <taxon>Plakobranchus</taxon>
    </lineage>
</organism>
<evidence type="ECO:0000256" key="1">
    <source>
        <dbReference type="SAM" id="MobiDB-lite"/>
    </source>
</evidence>
<dbReference type="EMBL" id="BLXT01001780">
    <property type="protein sequence ID" value="GFN87700.1"/>
    <property type="molecule type" value="Genomic_DNA"/>
</dbReference>
<feature type="region of interest" description="Disordered" evidence="1">
    <location>
        <begin position="74"/>
        <end position="99"/>
    </location>
</feature>
<gene>
    <name evidence="2" type="ORF">PoB_001420600</name>
</gene>
<evidence type="ECO:0000313" key="3">
    <source>
        <dbReference type="Proteomes" id="UP000735302"/>
    </source>
</evidence>
<reference evidence="2 3" key="1">
    <citation type="journal article" date="2021" name="Elife">
        <title>Chloroplast acquisition without the gene transfer in kleptoplastic sea slugs, Plakobranchus ocellatus.</title>
        <authorList>
            <person name="Maeda T."/>
            <person name="Takahashi S."/>
            <person name="Yoshida T."/>
            <person name="Shimamura S."/>
            <person name="Takaki Y."/>
            <person name="Nagai Y."/>
            <person name="Toyoda A."/>
            <person name="Suzuki Y."/>
            <person name="Arimoto A."/>
            <person name="Ishii H."/>
            <person name="Satoh N."/>
            <person name="Nishiyama T."/>
            <person name="Hasebe M."/>
            <person name="Maruyama T."/>
            <person name="Minagawa J."/>
            <person name="Obokata J."/>
            <person name="Shigenobu S."/>
        </authorList>
    </citation>
    <scope>NUCLEOTIDE SEQUENCE [LARGE SCALE GENOMIC DNA]</scope>
</reference>
<accession>A0AAV3YZE0</accession>